<comment type="similarity">
    <text evidence="1">Belongs to the LysR transcriptional regulatory family.</text>
</comment>
<keyword evidence="8" id="KW-1185">Reference proteome</keyword>
<dbReference type="HOGENOM" id="CLU_039613_6_4_11"/>
<dbReference type="RefSeq" id="WP_014983934.1">
    <property type="nucleotide sequence ID" value="NC_018681.1"/>
</dbReference>
<keyword evidence="5" id="KW-0804">Transcription</keyword>
<dbReference type="Pfam" id="PF00126">
    <property type="entry name" value="HTH_1"/>
    <property type="match status" value="1"/>
</dbReference>
<dbReference type="SUPFAM" id="SSF53850">
    <property type="entry name" value="Periplasmic binding protein-like II"/>
    <property type="match status" value="1"/>
</dbReference>
<dbReference type="InterPro" id="IPR036388">
    <property type="entry name" value="WH-like_DNA-bd_sf"/>
</dbReference>
<dbReference type="CDD" id="cd08414">
    <property type="entry name" value="PBP2_LTTR_aromatics_like"/>
    <property type="match status" value="1"/>
</dbReference>
<evidence type="ECO:0000313" key="8">
    <source>
        <dbReference type="Proteomes" id="UP000006304"/>
    </source>
</evidence>
<protein>
    <submittedName>
        <fullName evidence="7">LysR family transcriptional regulator</fullName>
    </submittedName>
</protein>
<sequence length="303" mass="32655">MVPVELGSSGRLLDLHRLHQFLAVAELAGFTSAAAELHITQQALSSSVRQLEKQLRVELFDRSGRQLVLTEAGRVLRDGARALLAASDALYRRTHEAGIAAPPTFVVAHTPAITAEEVYDLLAPVRTGRPDVSVTVRQMYPDALAQALHQGTIDVALRRAVVSPPDLAAAVIAYHQVRVAVARTHRLAGRAAVTVHDLQDEQIVIWAPPGASYYTDFILSTCRRAGFEPRFVVNHIQGTPPVTAVVDTEHVAIVTAPAGPALGGRVQVIELNEGPVAATQALWLPHTTSDVRDLLFSARSEND</sequence>
<keyword evidence="4" id="KW-0010">Activator</keyword>
<dbReference type="FunFam" id="1.10.10.10:FF:000001">
    <property type="entry name" value="LysR family transcriptional regulator"/>
    <property type="match status" value="1"/>
</dbReference>
<evidence type="ECO:0000256" key="5">
    <source>
        <dbReference type="ARBA" id="ARBA00023163"/>
    </source>
</evidence>
<feature type="domain" description="HTH lysR-type" evidence="6">
    <location>
        <begin position="13"/>
        <end position="70"/>
    </location>
</feature>
<dbReference type="InterPro" id="IPR036390">
    <property type="entry name" value="WH_DNA-bd_sf"/>
</dbReference>
<gene>
    <name evidence="7" type="ORF">O3I_015590</name>
</gene>
<dbReference type="Gene3D" id="3.40.190.10">
    <property type="entry name" value="Periplasmic binding protein-like II"/>
    <property type="match status" value="2"/>
</dbReference>
<evidence type="ECO:0000259" key="6">
    <source>
        <dbReference type="PROSITE" id="PS50931"/>
    </source>
</evidence>
<keyword evidence="2" id="KW-0805">Transcription regulation</keyword>
<keyword evidence="3" id="KW-0238">DNA-binding</keyword>
<dbReference type="GO" id="GO:0003700">
    <property type="term" value="F:DNA-binding transcription factor activity"/>
    <property type="evidence" value="ECO:0007669"/>
    <property type="project" value="InterPro"/>
</dbReference>
<dbReference type="EMBL" id="CP003876">
    <property type="protein sequence ID" value="AFU01079.1"/>
    <property type="molecule type" value="Genomic_DNA"/>
</dbReference>
<evidence type="ECO:0000313" key="7">
    <source>
        <dbReference type="EMBL" id="AFU01079.1"/>
    </source>
</evidence>
<evidence type="ECO:0000256" key="3">
    <source>
        <dbReference type="ARBA" id="ARBA00023125"/>
    </source>
</evidence>
<evidence type="ECO:0000256" key="2">
    <source>
        <dbReference type="ARBA" id="ARBA00023015"/>
    </source>
</evidence>
<dbReference type="KEGG" id="nbr:O3I_015590"/>
<dbReference type="PANTHER" id="PTHR30346:SF28">
    <property type="entry name" value="HTH-TYPE TRANSCRIPTIONAL REGULATOR CYNR"/>
    <property type="match status" value="1"/>
</dbReference>
<dbReference type="AlphaFoldDB" id="K0EVF8"/>
<dbReference type="InterPro" id="IPR000847">
    <property type="entry name" value="LysR_HTH_N"/>
</dbReference>
<dbReference type="GO" id="GO:0003677">
    <property type="term" value="F:DNA binding"/>
    <property type="evidence" value="ECO:0007669"/>
    <property type="project" value="UniProtKB-KW"/>
</dbReference>
<reference evidence="7 8" key="1">
    <citation type="journal article" date="2012" name="J. Bacteriol.">
        <title>Complete genome sequence of Nocardia brasiliensis HUJEG-1.</title>
        <authorList>
            <person name="Vera-Cabrera L."/>
            <person name="Ortiz-Lopez R."/>
            <person name="Elizondo-Gonzalez R."/>
            <person name="Perez-Maya A.A."/>
            <person name="Ocampo-Candiani J."/>
        </authorList>
    </citation>
    <scope>NUCLEOTIDE SEQUENCE [LARGE SCALE GENOMIC DNA]</scope>
    <source>
        <strain evidence="8">ATCC 700358</strain>
    </source>
</reference>
<dbReference type="PROSITE" id="PS50931">
    <property type="entry name" value="HTH_LYSR"/>
    <property type="match status" value="1"/>
</dbReference>
<dbReference type="PANTHER" id="PTHR30346">
    <property type="entry name" value="TRANSCRIPTIONAL DUAL REGULATOR HCAR-RELATED"/>
    <property type="match status" value="1"/>
</dbReference>
<accession>K0EVF8</accession>
<evidence type="ECO:0000256" key="1">
    <source>
        <dbReference type="ARBA" id="ARBA00009437"/>
    </source>
</evidence>
<dbReference type="PRINTS" id="PR00039">
    <property type="entry name" value="HTHLYSR"/>
</dbReference>
<proteinExistence type="inferred from homology"/>
<dbReference type="Gene3D" id="1.10.10.10">
    <property type="entry name" value="Winged helix-like DNA-binding domain superfamily/Winged helix DNA-binding domain"/>
    <property type="match status" value="1"/>
</dbReference>
<dbReference type="GO" id="GO:0032993">
    <property type="term" value="C:protein-DNA complex"/>
    <property type="evidence" value="ECO:0007669"/>
    <property type="project" value="TreeGrafter"/>
</dbReference>
<evidence type="ECO:0000256" key="4">
    <source>
        <dbReference type="ARBA" id="ARBA00023159"/>
    </source>
</evidence>
<dbReference type="STRING" id="1133849.O3I_015590"/>
<dbReference type="Pfam" id="PF03466">
    <property type="entry name" value="LysR_substrate"/>
    <property type="match status" value="1"/>
</dbReference>
<organism evidence="7 8">
    <name type="scientific">Nocardia brasiliensis (strain ATCC 700358 / HUJEG-1)</name>
    <dbReference type="NCBI Taxonomy" id="1133849"/>
    <lineage>
        <taxon>Bacteria</taxon>
        <taxon>Bacillati</taxon>
        <taxon>Actinomycetota</taxon>
        <taxon>Actinomycetes</taxon>
        <taxon>Mycobacteriales</taxon>
        <taxon>Nocardiaceae</taxon>
        <taxon>Nocardia</taxon>
    </lineage>
</organism>
<dbReference type="Proteomes" id="UP000006304">
    <property type="component" value="Chromosome"/>
</dbReference>
<name>K0EVF8_NOCB7</name>
<dbReference type="eggNOG" id="COG0583">
    <property type="taxonomic scope" value="Bacteria"/>
</dbReference>
<dbReference type="SUPFAM" id="SSF46785">
    <property type="entry name" value="Winged helix' DNA-binding domain"/>
    <property type="match status" value="1"/>
</dbReference>
<dbReference type="InterPro" id="IPR005119">
    <property type="entry name" value="LysR_subst-bd"/>
</dbReference>